<dbReference type="GO" id="GO:0032300">
    <property type="term" value="C:mismatch repair complex"/>
    <property type="evidence" value="ECO:0007669"/>
    <property type="project" value="InterPro"/>
</dbReference>
<dbReference type="SUPFAM" id="SSF118116">
    <property type="entry name" value="DNA mismatch repair protein MutL"/>
    <property type="match status" value="1"/>
</dbReference>
<dbReference type="InterPro" id="IPR014790">
    <property type="entry name" value="MutL_C"/>
</dbReference>
<dbReference type="InterPro" id="IPR036890">
    <property type="entry name" value="HATPase_C_sf"/>
</dbReference>
<dbReference type="Gene3D" id="3.30.1370.100">
    <property type="entry name" value="MutL, C-terminal domain, regulatory subdomain"/>
    <property type="match status" value="1"/>
</dbReference>
<dbReference type="Pfam" id="PF08676">
    <property type="entry name" value="MutL_C"/>
    <property type="match status" value="1"/>
</dbReference>
<sequence length="967" mass="107465">MSIKQLPPEAIAQIKSSTTITSLNGVICELVKNSLDSGCTKVDVLVDYVNGGCVVEDNGFGIPPAEFREEGGLGRLHHTSRLHSKTPVHGARGCFLASLSSMALLSVTSHHNDYHSHNTITMHKAAIVNRQNPAPAHQALKFVDHGTRITVRDLFGNMPVRVKQRAITADKAHGTSRLWEELRNIIISLLLSWPFDMAMTIQEAGSLQRLVIRPPGREKPSPKHNHRINVPGICHILSQASIIALDSASSWLGVSVSADQLQIDGAISLEPAASKHIQFISFGIEPVAFGQGHNILFDEVNRLFLNSSFGDEEVGETDEDEKLRRSGDRRYKSDGYTNRELKATRKAVDRWPMFYINIQSKTRFTSAEKLDVEDILSNKQNSLTSILDLLRAMIEAFLIKHDFRLKYNRKVRFSHELTRKTPDSIKGSSGLTREGDVQPRGQNHSSYMKPKNLIATNADLLGTNIKLPSFRHPSPNLQSPFDSWSKVKRGSSYSGKTPRRPVDETMVTTSSSECTAHTPLLSSGKVIRRPFPERETIATGSLPSHVGFLSKAPNEIDGAQTVEWMDPNTKNKISVDTRTGHSIVSRQRQSTIGSSLTPGSRSRLSLSQSKPVRNSTGNNLNPDSTDWVSNLMKTWENPVYAAAEATIPEASISDFDESTRRMLHGHKHVCSQVDVERAFKDSSKISGKISKHSLKQATIISQIDRKFILVKLCVAEKSNDGLSKDGNESLLVIIDQHAADERIRIENLMGELCNPSAGSSESPIDTMSLEKPIIFEVPARESQLLRIHRNHFSNWGILFDTVDVGTNTNSVVSHQPSHRIEVRSLPPTIAERCKSEPRLLTSLIRTEAHKCAESPPPLYSEDTPTSWIHHIHHCPQGLLDMLNSRACRSAIMFNDPLSIEQCKKLVKRLADCHFPFQCAHGRPCLVPLVELGGFRGMGRDEREGMEGSGMGFAEGMRDWKRKIENGR</sequence>
<dbReference type="EMBL" id="KE145355">
    <property type="protein sequence ID" value="EPE34777.1"/>
    <property type="molecule type" value="Genomic_DNA"/>
</dbReference>
<feature type="domain" description="MutL C-terminal dimerisation" evidence="3">
    <location>
        <begin position="699"/>
        <end position="897"/>
    </location>
</feature>
<dbReference type="InterPro" id="IPR038973">
    <property type="entry name" value="MutL/Mlh/Pms-like"/>
</dbReference>
<dbReference type="Proteomes" id="UP000016922">
    <property type="component" value="Unassembled WGS sequence"/>
</dbReference>
<dbReference type="KEGG" id="glz:GLAREA_10472"/>
<keyword evidence="4" id="KW-0418">Kinase</keyword>
<feature type="region of interest" description="Disordered" evidence="2">
    <location>
        <begin position="421"/>
        <end position="447"/>
    </location>
</feature>
<dbReference type="InterPro" id="IPR042121">
    <property type="entry name" value="MutL_C_regsub"/>
</dbReference>
<dbReference type="OrthoDB" id="429932at2759"/>
<dbReference type="eggNOG" id="KOG1977">
    <property type="taxonomic scope" value="Eukaryota"/>
</dbReference>
<dbReference type="GO" id="GO:0016887">
    <property type="term" value="F:ATP hydrolysis activity"/>
    <property type="evidence" value="ECO:0007669"/>
    <property type="project" value="InterPro"/>
</dbReference>
<dbReference type="AlphaFoldDB" id="S3D8I7"/>
<keyword evidence="5" id="KW-1185">Reference proteome</keyword>
<dbReference type="GO" id="GO:0016853">
    <property type="term" value="F:isomerase activity"/>
    <property type="evidence" value="ECO:0007669"/>
    <property type="project" value="UniProtKB-KW"/>
</dbReference>
<dbReference type="Gene3D" id="3.30.1540.20">
    <property type="entry name" value="MutL, C-terminal domain, dimerisation subdomain"/>
    <property type="match status" value="1"/>
</dbReference>
<dbReference type="OMA" id="NKWPMFY"/>
<comment type="similarity">
    <text evidence="1">Belongs to the DNA mismatch repair MutL/HexB family.</text>
</comment>
<organism evidence="4 5">
    <name type="scientific">Glarea lozoyensis (strain ATCC 20868 / MF5171)</name>
    <dbReference type="NCBI Taxonomy" id="1116229"/>
    <lineage>
        <taxon>Eukaryota</taxon>
        <taxon>Fungi</taxon>
        <taxon>Dikarya</taxon>
        <taxon>Ascomycota</taxon>
        <taxon>Pezizomycotina</taxon>
        <taxon>Leotiomycetes</taxon>
        <taxon>Helotiales</taxon>
        <taxon>Helotiaceae</taxon>
        <taxon>Glarea</taxon>
    </lineage>
</organism>
<dbReference type="GO" id="GO:0140664">
    <property type="term" value="F:ATP-dependent DNA damage sensor activity"/>
    <property type="evidence" value="ECO:0007669"/>
    <property type="project" value="InterPro"/>
</dbReference>
<reference evidence="4 5" key="1">
    <citation type="journal article" date="2013" name="BMC Genomics">
        <title>Genomics-driven discovery of the pneumocandin biosynthetic gene cluster in the fungus Glarea lozoyensis.</title>
        <authorList>
            <person name="Chen L."/>
            <person name="Yue Q."/>
            <person name="Zhang X."/>
            <person name="Xiang M."/>
            <person name="Wang C."/>
            <person name="Li S."/>
            <person name="Che Y."/>
            <person name="Ortiz-Lopez F.J."/>
            <person name="Bills G.F."/>
            <person name="Liu X."/>
            <person name="An Z."/>
        </authorList>
    </citation>
    <scope>NUCLEOTIDE SEQUENCE [LARGE SCALE GENOMIC DNA]</scope>
    <source>
        <strain evidence="5">ATCC 20868 / MF5171</strain>
    </source>
</reference>
<dbReference type="GO" id="GO:0006298">
    <property type="term" value="P:mismatch repair"/>
    <property type="evidence" value="ECO:0007669"/>
    <property type="project" value="InterPro"/>
</dbReference>
<keyword evidence="4" id="KW-0808">Transferase</keyword>
<dbReference type="SUPFAM" id="SSF55874">
    <property type="entry name" value="ATPase domain of HSP90 chaperone/DNA topoisomerase II/histidine kinase"/>
    <property type="match status" value="1"/>
</dbReference>
<dbReference type="InterPro" id="IPR037198">
    <property type="entry name" value="MutL_C_sf"/>
</dbReference>
<dbReference type="eggNOG" id="KOG1978">
    <property type="taxonomic scope" value="Eukaryota"/>
</dbReference>
<name>S3D8I7_GLAL2</name>
<keyword evidence="4" id="KW-0413">Isomerase</keyword>
<accession>S3D8I7</accession>
<dbReference type="STRING" id="1116229.S3D8I7"/>
<evidence type="ECO:0000256" key="2">
    <source>
        <dbReference type="SAM" id="MobiDB-lite"/>
    </source>
</evidence>
<dbReference type="RefSeq" id="XP_008077764.1">
    <property type="nucleotide sequence ID" value="XM_008079573.1"/>
</dbReference>
<dbReference type="HOGENOM" id="CLU_005415_0_0_1"/>
<evidence type="ECO:0000313" key="5">
    <source>
        <dbReference type="Proteomes" id="UP000016922"/>
    </source>
</evidence>
<dbReference type="GO" id="GO:0016301">
    <property type="term" value="F:kinase activity"/>
    <property type="evidence" value="ECO:0007669"/>
    <property type="project" value="UniProtKB-KW"/>
</dbReference>
<feature type="region of interest" description="Disordered" evidence="2">
    <location>
        <begin position="567"/>
        <end position="623"/>
    </location>
</feature>
<dbReference type="GeneID" id="19469518"/>
<evidence type="ECO:0000259" key="3">
    <source>
        <dbReference type="SMART" id="SM00853"/>
    </source>
</evidence>
<dbReference type="InterPro" id="IPR042120">
    <property type="entry name" value="MutL_C_dimsub"/>
</dbReference>
<gene>
    <name evidence="4" type="ORF">GLAREA_10472</name>
</gene>
<dbReference type="GO" id="GO:0005524">
    <property type="term" value="F:ATP binding"/>
    <property type="evidence" value="ECO:0007669"/>
    <property type="project" value="InterPro"/>
</dbReference>
<dbReference type="PANTHER" id="PTHR10073">
    <property type="entry name" value="DNA MISMATCH REPAIR PROTEIN MLH, PMS, MUTL"/>
    <property type="match status" value="1"/>
</dbReference>
<proteinExistence type="inferred from homology"/>
<feature type="region of interest" description="Disordered" evidence="2">
    <location>
        <begin position="471"/>
        <end position="512"/>
    </location>
</feature>
<dbReference type="Pfam" id="PF13589">
    <property type="entry name" value="HATPase_c_3"/>
    <property type="match status" value="1"/>
</dbReference>
<dbReference type="SMART" id="SM00853">
    <property type="entry name" value="MutL_C"/>
    <property type="match status" value="1"/>
</dbReference>
<feature type="compositionally biased region" description="Polar residues" evidence="2">
    <location>
        <begin position="580"/>
        <end position="623"/>
    </location>
</feature>
<evidence type="ECO:0000313" key="4">
    <source>
        <dbReference type="EMBL" id="EPE34777.1"/>
    </source>
</evidence>
<evidence type="ECO:0000256" key="1">
    <source>
        <dbReference type="ARBA" id="ARBA00006082"/>
    </source>
</evidence>
<dbReference type="PANTHER" id="PTHR10073:SF47">
    <property type="entry name" value="DNA MISMATCH REPAIR PROTEIN MLH3"/>
    <property type="match status" value="1"/>
</dbReference>
<dbReference type="Gene3D" id="3.30.565.10">
    <property type="entry name" value="Histidine kinase-like ATPase, C-terminal domain"/>
    <property type="match status" value="1"/>
</dbReference>
<protein>
    <submittedName>
        <fullName evidence="4">ATPase of HSP90 chaperone/DNA topoisomerase II/histidine kinase</fullName>
    </submittedName>
</protein>